<feature type="domain" description="Asn/Gln amidotransferase" evidence="11">
    <location>
        <begin position="330"/>
        <end position="473"/>
    </location>
</feature>
<keyword evidence="5 10" id="KW-0067">ATP-binding</keyword>
<dbReference type="InterPro" id="IPR018027">
    <property type="entry name" value="Asn/Gln_amidotransferase"/>
</dbReference>
<dbReference type="NCBIfam" id="NF004012">
    <property type="entry name" value="PRK05477.1-2"/>
    <property type="match status" value="1"/>
</dbReference>
<dbReference type="NCBIfam" id="NF004014">
    <property type="entry name" value="PRK05477.1-4"/>
    <property type="match status" value="1"/>
</dbReference>
<dbReference type="InterPro" id="IPR017958">
    <property type="entry name" value="Gln-tRNA_amidoTrfase_suB_CS"/>
</dbReference>
<dbReference type="NCBIfam" id="TIGR00133">
    <property type="entry name" value="gatB"/>
    <property type="match status" value="1"/>
</dbReference>
<dbReference type="AlphaFoldDB" id="A0A1M6JCN8"/>
<evidence type="ECO:0000256" key="2">
    <source>
        <dbReference type="ARBA" id="ARBA00011123"/>
    </source>
</evidence>
<evidence type="ECO:0000313" key="12">
    <source>
        <dbReference type="EMBL" id="SHJ44390.1"/>
    </source>
</evidence>
<dbReference type="InterPro" id="IPR014746">
    <property type="entry name" value="Gln_synth/guanido_kin_cat_dom"/>
</dbReference>
<evidence type="ECO:0000256" key="1">
    <source>
        <dbReference type="ARBA" id="ARBA00005306"/>
    </source>
</evidence>
<dbReference type="STRING" id="1121476.SAMN02745751_02570"/>
<sequence>MASFETVIGLEIHVELATKSKIFCSCSTEFGAEPNKNTCPVCTGMPGVMPVLNEEVINLAVKAGTALNCDINLINKTDRKNYFYPDLPKAYQISQYDLPICSNGYVEIEVDGKKSQRALTRIHIEEDAGKLIHLEDEENTLIDYNRGGVPLIEIVSEPDMRSAEEAVSFLKNLRAILVYSGISDCRMEQGSMRCDVNISVRETGSDVLNTKVEIKNMNSIKEVFKAIKKEEKRQIELYSYGEGHKIKQETRRWDAAKGRTITMRTKEDAHDYRYFPEPDLPPVIIPAEKVESIRNTLPELPKQKKERMVSEYGISEKDTEILIEEKEIADFYEKTVELSKEPKEAANWIITEVLRVLKTQDEIPVTEVQLSDLIAEVKKGTVSRTAAKEVFDEICNSSKSVGEVIEEKGLRQISSSDELESIVKKILEENPQAIADFKEGKQKSFGFLMGQCMKATKGKGNPGTIKGILEEALNS</sequence>
<comment type="subunit">
    <text evidence="2 10">Heterotrimer of A, B and C subunits.</text>
</comment>
<dbReference type="GO" id="GO:0005524">
    <property type="term" value="F:ATP binding"/>
    <property type="evidence" value="ECO:0007669"/>
    <property type="project" value="UniProtKB-KW"/>
</dbReference>
<evidence type="ECO:0000256" key="4">
    <source>
        <dbReference type="ARBA" id="ARBA00022741"/>
    </source>
</evidence>
<dbReference type="Gene3D" id="1.10.10.410">
    <property type="match status" value="1"/>
</dbReference>
<dbReference type="InterPro" id="IPR003789">
    <property type="entry name" value="Asn/Gln_tRNA_amidoTrase-B-like"/>
</dbReference>
<dbReference type="GO" id="GO:0050566">
    <property type="term" value="F:asparaginyl-tRNA synthase (glutamine-hydrolyzing) activity"/>
    <property type="evidence" value="ECO:0007669"/>
    <property type="project" value="RHEA"/>
</dbReference>
<proteinExistence type="inferred from homology"/>
<comment type="function">
    <text evidence="7 10">Allows the formation of correctly charged Asn-tRNA(Asn) or Gln-tRNA(Gln) through the transamidation of misacylated Asp-tRNA(Asn) or Glu-tRNA(Gln) in organisms which lack either or both of asparaginyl-tRNA or glutaminyl-tRNA synthetases. The reaction takes place in the presence of glutamine and ATP through an activated phospho-Asp-tRNA(Asn) or phospho-Glu-tRNA(Gln).</text>
</comment>
<evidence type="ECO:0000256" key="7">
    <source>
        <dbReference type="ARBA" id="ARBA00024799"/>
    </source>
</evidence>
<dbReference type="GO" id="GO:0050567">
    <property type="term" value="F:glutaminyl-tRNA synthase (glutamine-hydrolyzing) activity"/>
    <property type="evidence" value="ECO:0007669"/>
    <property type="project" value="UniProtKB-UniRule"/>
</dbReference>
<dbReference type="SUPFAM" id="SSF89095">
    <property type="entry name" value="GatB/YqeY motif"/>
    <property type="match status" value="1"/>
</dbReference>
<dbReference type="InterPro" id="IPR006075">
    <property type="entry name" value="Asn/Gln-tRNA_Trfase_suB/E_cat"/>
</dbReference>
<dbReference type="PROSITE" id="PS01234">
    <property type="entry name" value="GATB"/>
    <property type="match status" value="1"/>
</dbReference>
<keyword evidence="13" id="KW-1185">Reference proteome</keyword>
<evidence type="ECO:0000256" key="5">
    <source>
        <dbReference type="ARBA" id="ARBA00022840"/>
    </source>
</evidence>
<dbReference type="Proteomes" id="UP000184052">
    <property type="component" value="Unassembled WGS sequence"/>
</dbReference>
<keyword evidence="6 10" id="KW-0648">Protein biosynthesis</keyword>
<evidence type="ECO:0000256" key="6">
    <source>
        <dbReference type="ARBA" id="ARBA00022917"/>
    </source>
</evidence>
<protein>
    <recommendedName>
        <fullName evidence="10">Aspartyl/glutamyl-tRNA(Asn/Gln) amidotransferase subunit B</fullName>
        <shortName evidence="10">Asp/Glu-ADT subunit B</shortName>
        <ecNumber evidence="10">6.3.5.-</ecNumber>
    </recommendedName>
</protein>
<dbReference type="Gene3D" id="1.10.150.380">
    <property type="entry name" value="GatB domain, N-terminal subdomain"/>
    <property type="match status" value="1"/>
</dbReference>
<evidence type="ECO:0000256" key="3">
    <source>
        <dbReference type="ARBA" id="ARBA00022598"/>
    </source>
</evidence>
<dbReference type="GO" id="GO:0006412">
    <property type="term" value="P:translation"/>
    <property type="evidence" value="ECO:0007669"/>
    <property type="project" value="UniProtKB-UniRule"/>
</dbReference>
<evidence type="ECO:0000313" key="13">
    <source>
        <dbReference type="Proteomes" id="UP000184052"/>
    </source>
</evidence>
<comment type="catalytic activity">
    <reaction evidence="9 10">
        <text>L-glutamyl-tRNA(Gln) + L-glutamine + ATP + H2O = L-glutaminyl-tRNA(Gln) + L-glutamate + ADP + phosphate + H(+)</text>
        <dbReference type="Rhea" id="RHEA:17521"/>
        <dbReference type="Rhea" id="RHEA-COMP:9681"/>
        <dbReference type="Rhea" id="RHEA-COMP:9684"/>
        <dbReference type="ChEBI" id="CHEBI:15377"/>
        <dbReference type="ChEBI" id="CHEBI:15378"/>
        <dbReference type="ChEBI" id="CHEBI:29985"/>
        <dbReference type="ChEBI" id="CHEBI:30616"/>
        <dbReference type="ChEBI" id="CHEBI:43474"/>
        <dbReference type="ChEBI" id="CHEBI:58359"/>
        <dbReference type="ChEBI" id="CHEBI:78520"/>
        <dbReference type="ChEBI" id="CHEBI:78521"/>
        <dbReference type="ChEBI" id="CHEBI:456216"/>
    </reaction>
</comment>
<dbReference type="FunFam" id="1.10.10.410:FF:000001">
    <property type="entry name" value="Aspartyl/glutamyl-tRNA(Asn/Gln) amidotransferase subunit B"/>
    <property type="match status" value="1"/>
</dbReference>
<keyword evidence="4 10" id="KW-0547">Nucleotide-binding</keyword>
<dbReference type="PANTHER" id="PTHR11659">
    <property type="entry name" value="GLUTAMYL-TRNA GLN AMIDOTRANSFERASE SUBUNIT B MITOCHONDRIAL AND PROKARYOTIC PET112-RELATED"/>
    <property type="match status" value="1"/>
</dbReference>
<evidence type="ECO:0000259" key="11">
    <source>
        <dbReference type="SMART" id="SM00845"/>
    </source>
</evidence>
<dbReference type="GO" id="GO:0016740">
    <property type="term" value="F:transferase activity"/>
    <property type="evidence" value="ECO:0007669"/>
    <property type="project" value="UniProtKB-KW"/>
</dbReference>
<name>A0A1M6JCN8_9FIRM</name>
<dbReference type="InterPro" id="IPR042114">
    <property type="entry name" value="GatB_C_1"/>
</dbReference>
<organism evidence="12 13">
    <name type="scientific">Dethiosulfatibacter aminovorans DSM 17477</name>
    <dbReference type="NCBI Taxonomy" id="1121476"/>
    <lineage>
        <taxon>Bacteria</taxon>
        <taxon>Bacillati</taxon>
        <taxon>Bacillota</taxon>
        <taxon>Tissierellia</taxon>
        <taxon>Dethiosulfatibacter</taxon>
    </lineage>
</organism>
<dbReference type="SUPFAM" id="SSF55931">
    <property type="entry name" value="Glutamine synthetase/guanido kinase"/>
    <property type="match status" value="1"/>
</dbReference>
<dbReference type="EC" id="6.3.5.-" evidence="10"/>
<dbReference type="Pfam" id="PF02934">
    <property type="entry name" value="GatB_N"/>
    <property type="match status" value="1"/>
</dbReference>
<comment type="similarity">
    <text evidence="1 10">Belongs to the GatB/GatE family. GatB subfamily.</text>
</comment>
<dbReference type="OrthoDB" id="9804078at2"/>
<dbReference type="FunFam" id="1.10.150.380:FF:000001">
    <property type="entry name" value="Aspartyl/glutamyl-tRNA(Asn/Gln) amidotransferase subunit B"/>
    <property type="match status" value="1"/>
</dbReference>
<dbReference type="InterPro" id="IPR023168">
    <property type="entry name" value="GatB_Yqey_C_2"/>
</dbReference>
<dbReference type="RefSeq" id="WP_073049981.1">
    <property type="nucleotide sequence ID" value="NZ_FQZL01000021.1"/>
</dbReference>
<evidence type="ECO:0000256" key="8">
    <source>
        <dbReference type="ARBA" id="ARBA00047380"/>
    </source>
</evidence>
<comment type="catalytic activity">
    <reaction evidence="8 10">
        <text>L-aspartyl-tRNA(Asn) + L-glutamine + ATP + H2O = L-asparaginyl-tRNA(Asn) + L-glutamate + ADP + phosphate + 2 H(+)</text>
        <dbReference type="Rhea" id="RHEA:14513"/>
        <dbReference type="Rhea" id="RHEA-COMP:9674"/>
        <dbReference type="Rhea" id="RHEA-COMP:9677"/>
        <dbReference type="ChEBI" id="CHEBI:15377"/>
        <dbReference type="ChEBI" id="CHEBI:15378"/>
        <dbReference type="ChEBI" id="CHEBI:29985"/>
        <dbReference type="ChEBI" id="CHEBI:30616"/>
        <dbReference type="ChEBI" id="CHEBI:43474"/>
        <dbReference type="ChEBI" id="CHEBI:58359"/>
        <dbReference type="ChEBI" id="CHEBI:78515"/>
        <dbReference type="ChEBI" id="CHEBI:78516"/>
        <dbReference type="ChEBI" id="CHEBI:456216"/>
    </reaction>
</comment>
<dbReference type="HAMAP" id="MF_00121">
    <property type="entry name" value="GatB"/>
    <property type="match status" value="1"/>
</dbReference>
<gene>
    <name evidence="10" type="primary">gatB</name>
    <name evidence="12" type="ORF">SAMN02745751_02570</name>
</gene>
<dbReference type="EMBL" id="FQZL01000021">
    <property type="protein sequence ID" value="SHJ44390.1"/>
    <property type="molecule type" value="Genomic_DNA"/>
</dbReference>
<reference evidence="12 13" key="1">
    <citation type="submission" date="2016-11" db="EMBL/GenBank/DDBJ databases">
        <authorList>
            <person name="Jaros S."/>
            <person name="Januszkiewicz K."/>
            <person name="Wedrychowicz H."/>
        </authorList>
    </citation>
    <scope>NUCLEOTIDE SEQUENCE [LARGE SCALE GENOMIC DNA]</scope>
    <source>
        <strain evidence="12 13">DSM 17477</strain>
    </source>
</reference>
<dbReference type="SMART" id="SM00845">
    <property type="entry name" value="GatB_Yqey"/>
    <property type="match status" value="1"/>
</dbReference>
<dbReference type="InterPro" id="IPR004413">
    <property type="entry name" value="GatB"/>
</dbReference>
<evidence type="ECO:0000256" key="10">
    <source>
        <dbReference type="HAMAP-Rule" id="MF_00121"/>
    </source>
</evidence>
<dbReference type="InterPro" id="IPR017959">
    <property type="entry name" value="Asn/Gln-tRNA_amidoTrfase_suB/E"/>
</dbReference>
<dbReference type="Pfam" id="PF02637">
    <property type="entry name" value="GatB_Yqey"/>
    <property type="match status" value="1"/>
</dbReference>
<accession>A0A1M6JCN8</accession>
<evidence type="ECO:0000256" key="9">
    <source>
        <dbReference type="ARBA" id="ARBA00047913"/>
    </source>
</evidence>
<keyword evidence="3 10" id="KW-0436">Ligase</keyword>
<keyword evidence="12" id="KW-0808">Transferase</keyword>